<dbReference type="AlphaFoldDB" id="U6L680"/>
<dbReference type="VEuPathDB" id="ToxoDB:ETH_00002195"/>
<proteinExistence type="predicted"/>
<dbReference type="GeneID" id="25249654"/>
<sequence>MRAAISKILYQSYRAGKRYGEGKAEPESYNRTTDKKLEEEFKFCTFQPTILARSRHLAKARKAKKSTEWKGLVQEPTTTDSSTSELATKCCGPCSSLACHRRSALLLYSRRQVAFTEG</sequence>
<dbReference type="VEuPathDB" id="ToxoDB:ETH2_1016200"/>
<protein>
    <submittedName>
        <fullName evidence="1">Uncharacterized protein</fullName>
    </submittedName>
</protein>
<name>U6L680_EIMTE</name>
<reference evidence="1" key="2">
    <citation type="submission" date="2013-10" db="EMBL/GenBank/DDBJ databases">
        <authorList>
            <person name="Aslett M."/>
        </authorList>
    </citation>
    <scope>NUCLEOTIDE SEQUENCE [LARGE SCALE GENOMIC DNA]</scope>
    <source>
        <strain evidence="1">Houghton</strain>
    </source>
</reference>
<evidence type="ECO:0000313" key="1">
    <source>
        <dbReference type="EMBL" id="CDJ43305.1"/>
    </source>
</evidence>
<dbReference type="EMBL" id="HG675759">
    <property type="protein sequence ID" value="CDJ43305.1"/>
    <property type="molecule type" value="Genomic_DNA"/>
</dbReference>
<keyword evidence="2" id="KW-1185">Reference proteome</keyword>
<gene>
    <name evidence="1" type="ORF">ETH_00002195</name>
</gene>
<dbReference type="Proteomes" id="UP000030747">
    <property type="component" value="Unassembled WGS sequence"/>
</dbReference>
<dbReference type="RefSeq" id="XP_013234055.1">
    <property type="nucleotide sequence ID" value="XM_013378601.1"/>
</dbReference>
<organism evidence="1 2">
    <name type="scientific">Eimeria tenella</name>
    <name type="common">Coccidian parasite</name>
    <dbReference type="NCBI Taxonomy" id="5802"/>
    <lineage>
        <taxon>Eukaryota</taxon>
        <taxon>Sar</taxon>
        <taxon>Alveolata</taxon>
        <taxon>Apicomplexa</taxon>
        <taxon>Conoidasida</taxon>
        <taxon>Coccidia</taxon>
        <taxon>Eucoccidiorida</taxon>
        <taxon>Eimeriorina</taxon>
        <taxon>Eimeriidae</taxon>
        <taxon>Eimeria</taxon>
    </lineage>
</organism>
<accession>U6L680</accession>
<evidence type="ECO:0000313" key="2">
    <source>
        <dbReference type="Proteomes" id="UP000030747"/>
    </source>
</evidence>
<reference evidence="1" key="1">
    <citation type="submission" date="2013-10" db="EMBL/GenBank/DDBJ databases">
        <title>Genomic analysis of the causative agents of coccidiosis in chickens.</title>
        <authorList>
            <person name="Reid A.J."/>
            <person name="Blake D."/>
            <person name="Billington K."/>
            <person name="Browne H."/>
            <person name="Dunn M."/>
            <person name="Hung S."/>
            <person name="Kawahara F."/>
            <person name="Miranda-Saavedra D."/>
            <person name="Mourier T."/>
            <person name="Nagra H."/>
            <person name="Otto T.D."/>
            <person name="Rawlings N."/>
            <person name="Sanchez A."/>
            <person name="Sanders M."/>
            <person name="Subramaniam C."/>
            <person name="Tay Y."/>
            <person name="Dear P."/>
            <person name="Doerig C."/>
            <person name="Gruber A."/>
            <person name="Parkinson J."/>
            <person name="Shirley M."/>
            <person name="Wan K.L."/>
            <person name="Berriman M."/>
            <person name="Tomley F."/>
            <person name="Pain A."/>
        </authorList>
    </citation>
    <scope>NUCLEOTIDE SEQUENCE [LARGE SCALE GENOMIC DNA]</scope>
    <source>
        <strain evidence="1">Houghton</strain>
    </source>
</reference>